<proteinExistence type="inferred from homology"/>
<comment type="similarity">
    <text evidence="2">Belongs to the Necrosis inducing protein (NPP1) family.</text>
</comment>
<dbReference type="OMA" id="WEYNEYL"/>
<dbReference type="PANTHER" id="PTHR33657">
    <property type="entry name" value="DOMAIN PROTEIN, PUTATIVE (AFU_ORTHOLOGUE AFUA_5G00600)-RELATED"/>
    <property type="match status" value="1"/>
</dbReference>
<dbReference type="EMBL" id="JH159151">
    <property type="protein sequence ID" value="EGZ30344.1"/>
    <property type="molecule type" value="Genomic_DNA"/>
</dbReference>
<dbReference type="PANTHER" id="PTHR33657:SF8">
    <property type="entry name" value="DOMAIN PROTEIN, PUTATIVE (AFU_ORTHOLOGUE AFUA_5G00600)-RELATED"/>
    <property type="match status" value="1"/>
</dbReference>
<evidence type="ECO:0000313" key="5">
    <source>
        <dbReference type="EMBL" id="EGZ30344.1"/>
    </source>
</evidence>
<reference evidence="5 6" key="1">
    <citation type="journal article" date="2006" name="Science">
        <title>Phytophthora genome sequences uncover evolutionary origins and mechanisms of pathogenesis.</title>
        <authorList>
            <person name="Tyler B.M."/>
            <person name="Tripathy S."/>
            <person name="Zhang X."/>
            <person name="Dehal P."/>
            <person name="Jiang R.H."/>
            <person name="Aerts A."/>
            <person name="Arredondo F.D."/>
            <person name="Baxter L."/>
            <person name="Bensasson D."/>
            <person name="Beynon J.L."/>
            <person name="Chapman J."/>
            <person name="Damasceno C.M."/>
            <person name="Dorrance A.E."/>
            <person name="Dou D."/>
            <person name="Dickerman A.W."/>
            <person name="Dubchak I.L."/>
            <person name="Garbelotto M."/>
            <person name="Gijzen M."/>
            <person name="Gordon S.G."/>
            <person name="Govers F."/>
            <person name="Grunwald N.J."/>
            <person name="Huang W."/>
            <person name="Ivors K.L."/>
            <person name="Jones R.W."/>
            <person name="Kamoun S."/>
            <person name="Krampis K."/>
            <person name="Lamour K.H."/>
            <person name="Lee M.K."/>
            <person name="McDonald W.H."/>
            <person name="Medina M."/>
            <person name="Meijer H.J."/>
            <person name="Nordberg E.K."/>
            <person name="Maclean D.J."/>
            <person name="Ospina-Giraldo M.D."/>
            <person name="Morris P.F."/>
            <person name="Phuntumart V."/>
            <person name="Putnam N.H."/>
            <person name="Rash S."/>
            <person name="Rose J.K."/>
            <person name="Sakihama Y."/>
            <person name="Salamov A.A."/>
            <person name="Savidor A."/>
            <person name="Scheuring C.F."/>
            <person name="Smith B.M."/>
            <person name="Sobral B.W."/>
            <person name="Terry A."/>
            <person name="Torto-Alalibo T.A."/>
            <person name="Win J."/>
            <person name="Xu Z."/>
            <person name="Zhang H."/>
            <person name="Grigoriev I.V."/>
            <person name="Rokhsar D.S."/>
            <person name="Boore J.L."/>
        </authorList>
    </citation>
    <scope>NUCLEOTIDE SEQUENCE [LARGE SCALE GENOMIC DNA]</scope>
    <source>
        <strain evidence="5 6">P6497</strain>
    </source>
</reference>
<comment type="subcellular location">
    <subcellularLocation>
        <location evidence="1">Secreted</location>
    </subcellularLocation>
</comment>
<dbReference type="InParanoid" id="G4YLH0"/>
<dbReference type="GeneID" id="20639570"/>
<organism evidence="5 6">
    <name type="scientific">Phytophthora sojae (strain P6497)</name>
    <name type="common">Soybean stem and root rot agent</name>
    <name type="synonym">Phytophthora megasperma f. sp. glycines</name>
    <dbReference type="NCBI Taxonomy" id="1094619"/>
    <lineage>
        <taxon>Eukaryota</taxon>
        <taxon>Sar</taxon>
        <taxon>Stramenopiles</taxon>
        <taxon>Oomycota</taxon>
        <taxon>Peronosporomycetes</taxon>
        <taxon>Peronosporales</taxon>
        <taxon>Peronosporaceae</taxon>
        <taxon>Phytophthora</taxon>
    </lineage>
</organism>
<evidence type="ECO:0000256" key="3">
    <source>
        <dbReference type="ARBA" id="ARBA00022525"/>
    </source>
</evidence>
<evidence type="ECO:0000256" key="2">
    <source>
        <dbReference type="ARBA" id="ARBA00009520"/>
    </source>
</evidence>
<protein>
    <recommendedName>
        <fullName evidence="7">Necrosis inducing-like protein NPP1 type</fullName>
    </recommendedName>
</protein>
<name>G4YLH0_PHYSP</name>
<dbReference type="InterPro" id="IPR008701">
    <property type="entry name" value="NPP1"/>
</dbReference>
<dbReference type="SMR" id="G4YLH0"/>
<keyword evidence="6" id="KW-1185">Reference proteome</keyword>
<dbReference type="KEGG" id="psoj:PHYSODRAFT_264049"/>
<dbReference type="AlphaFoldDB" id="G4YLH0"/>
<evidence type="ECO:0000313" key="6">
    <source>
        <dbReference type="Proteomes" id="UP000002640"/>
    </source>
</evidence>
<keyword evidence="3" id="KW-0964">Secreted</keyword>
<evidence type="ECO:0008006" key="7">
    <source>
        <dbReference type="Google" id="ProtNLM"/>
    </source>
</evidence>
<evidence type="ECO:0000256" key="4">
    <source>
        <dbReference type="ARBA" id="ARBA00023026"/>
    </source>
</evidence>
<dbReference type="RefSeq" id="XP_009517619.1">
    <property type="nucleotide sequence ID" value="XM_009519324.1"/>
</dbReference>
<accession>G4YLH0</accession>
<gene>
    <name evidence="5" type="ORF">PHYSODRAFT_264049</name>
</gene>
<keyword evidence="4" id="KW-0843">Virulence</keyword>
<dbReference type="Pfam" id="PF05630">
    <property type="entry name" value="NPP1"/>
    <property type="match status" value="1"/>
</dbReference>
<evidence type="ECO:0000256" key="1">
    <source>
        <dbReference type="ARBA" id="ARBA00004613"/>
    </source>
</evidence>
<dbReference type="STRING" id="1094619.G4YLH0"/>
<feature type="non-terminal residue" evidence="5">
    <location>
        <position position="1"/>
    </location>
</feature>
<dbReference type="GO" id="GO:0005576">
    <property type="term" value="C:extracellular region"/>
    <property type="evidence" value="ECO:0007669"/>
    <property type="project" value="UniProtKB-SubCell"/>
</dbReference>
<dbReference type="Proteomes" id="UP000002640">
    <property type="component" value="Unassembled WGS sequence"/>
</dbReference>
<sequence length="113" mass="12943">DDTDARPYRQHSWENIVVWIDNPAVESPTVLGVSVSQGGGYARYAPPYKRNMDGDSPKIKYYLDPEAKDYHWLEVAFFHGDFQDLIMWSQLTEEARTALQGKNFGNAWVGAFQ</sequence>